<reference evidence="2 3" key="2">
    <citation type="submission" date="2018-11" db="EMBL/GenBank/DDBJ databases">
        <authorList>
            <consortium name="Pathogen Informatics"/>
        </authorList>
    </citation>
    <scope>NUCLEOTIDE SEQUENCE [LARGE SCALE GENOMIC DNA]</scope>
    <source>
        <strain evidence="2 3">MHpl1</strain>
    </source>
</reference>
<dbReference type="WBParaSite" id="HPLM_0001792201-mRNA-1">
    <property type="protein sequence ID" value="HPLM_0001792201-mRNA-1"/>
    <property type="gene ID" value="HPLM_0001792201"/>
</dbReference>
<dbReference type="Proteomes" id="UP000268014">
    <property type="component" value="Unassembled WGS sequence"/>
</dbReference>
<dbReference type="PANTHER" id="PTHR16206">
    <property type="entry name" value="DEP DOMAIN-CONTAINING"/>
    <property type="match status" value="1"/>
</dbReference>
<feature type="compositionally biased region" description="Polar residues" evidence="1">
    <location>
        <begin position="226"/>
        <end position="245"/>
    </location>
</feature>
<dbReference type="OrthoDB" id="276323at2759"/>
<feature type="region of interest" description="Disordered" evidence="1">
    <location>
        <begin position="206"/>
        <end position="246"/>
    </location>
</feature>
<accession>A0A0N4X0W0</accession>
<gene>
    <name evidence="2" type="ORF">HPLM_LOCUS17914</name>
</gene>
<dbReference type="AlphaFoldDB" id="A0A0N4X0W0"/>
<reference evidence="4" key="1">
    <citation type="submission" date="2017-02" db="UniProtKB">
        <authorList>
            <consortium name="WormBaseParasite"/>
        </authorList>
    </citation>
    <scope>IDENTIFICATION</scope>
</reference>
<evidence type="ECO:0000313" key="4">
    <source>
        <dbReference type="WBParaSite" id="HPLM_0001792201-mRNA-1"/>
    </source>
</evidence>
<evidence type="ECO:0000256" key="1">
    <source>
        <dbReference type="SAM" id="MobiDB-lite"/>
    </source>
</evidence>
<dbReference type="PANTHER" id="PTHR16206:SF18">
    <property type="entry name" value="TARGET OF ERK KINASE MPK-1"/>
    <property type="match status" value="1"/>
</dbReference>
<organism evidence="4">
    <name type="scientific">Haemonchus placei</name>
    <name type="common">Barber's pole worm</name>
    <dbReference type="NCBI Taxonomy" id="6290"/>
    <lineage>
        <taxon>Eukaryota</taxon>
        <taxon>Metazoa</taxon>
        <taxon>Ecdysozoa</taxon>
        <taxon>Nematoda</taxon>
        <taxon>Chromadorea</taxon>
        <taxon>Rhabditida</taxon>
        <taxon>Rhabditina</taxon>
        <taxon>Rhabditomorpha</taxon>
        <taxon>Strongyloidea</taxon>
        <taxon>Trichostrongylidae</taxon>
        <taxon>Haemonchus</taxon>
    </lineage>
</organism>
<dbReference type="EMBL" id="UZAF01020231">
    <property type="protein sequence ID" value="VDO67748.1"/>
    <property type="molecule type" value="Genomic_DNA"/>
</dbReference>
<protein>
    <submittedName>
        <fullName evidence="4">DEP domain-containing protein</fullName>
    </submittedName>
</protein>
<dbReference type="Gene3D" id="1.10.10.10">
    <property type="entry name" value="Winged helix-like DNA-binding domain superfamily/Winged helix DNA-binding domain"/>
    <property type="match status" value="1"/>
</dbReference>
<keyword evidence="3" id="KW-1185">Reference proteome</keyword>
<dbReference type="OMA" id="MARCCAP"/>
<evidence type="ECO:0000313" key="3">
    <source>
        <dbReference type="Proteomes" id="UP000268014"/>
    </source>
</evidence>
<dbReference type="InterPro" id="IPR036388">
    <property type="entry name" value="WH-like_DNA-bd_sf"/>
</dbReference>
<feature type="region of interest" description="Disordered" evidence="1">
    <location>
        <begin position="1"/>
        <end position="32"/>
    </location>
</feature>
<name>A0A0N4X0W0_HAEPC</name>
<evidence type="ECO:0000313" key="2">
    <source>
        <dbReference type="EMBL" id="VDO67748.1"/>
    </source>
</evidence>
<dbReference type="STRING" id="6290.A0A0N4X0W0"/>
<proteinExistence type="predicted"/>
<sequence>MSTRRKLLHGGEGLGLKSAVPPEKPPRGFPRNGPVRIEPLGSVANQEKTTQLPKSPALSLCRFSTTEKYTNMKKYFREMVQKRDGGEFSGYDAVNILDDYLEMNREQFSANIVRRQNSVKVLDMWLRENVIRPVQTSHRDSPPPFCDSKKSLYTMNPDSDHKLYICSTPTTYNMSVGRRPSRTSSFKRFFSPSRTRHAENMIVRSPSAASEPTTTTRQLPYKHTTPKSSTFTARTRPSPTNTNSRSLEEEAMLHDAALFRLLTIVEIPMLDDLTSAPGQTTKSASILSTILSKIGLGGTTPETIASKEEEMDNLLENTPSIRPLVPWFQLARICAPGLYFKSSGQKPKREEIHYWAKASLQAVSNRYSSITCRGSSPLIPTEFSPIIEAIIEQLLGKKKKKTRLALQYLCLMIPQRLRKHLCNAVQFLERTIGTDQYMSLRDPFFLGKKEDTENFEIVLDELRPYIFTQKIERRDQNRLIEALLELRKGDSLGREPIEIVEDMKRMSENADNAVVPVRFCEAESSTNKFDADAEVAHALMAIIDSTGLSLAEKQKKCELFREHHPSIYKKYFSHLTW</sequence>